<gene>
    <name evidence="2" type="ORF">IB75_02320</name>
</gene>
<dbReference type="InterPro" id="IPR022625">
    <property type="entry name" value="TypeI_RM_Rsu_C"/>
</dbReference>
<evidence type="ECO:0000313" key="2">
    <source>
        <dbReference type="EMBL" id="KFI20545.1"/>
    </source>
</evidence>
<dbReference type="HOGENOM" id="CLU_1625340_0_0_6"/>
<dbReference type="EMBL" id="JPGN01000016">
    <property type="protein sequence ID" value="KFI20545.1"/>
    <property type="molecule type" value="Genomic_DNA"/>
</dbReference>
<organism evidence="2 3">
    <name type="scientific">Nitrosococcus oceani C-27</name>
    <dbReference type="NCBI Taxonomy" id="314279"/>
    <lineage>
        <taxon>Bacteria</taxon>
        <taxon>Pseudomonadati</taxon>
        <taxon>Pseudomonadota</taxon>
        <taxon>Gammaproteobacteria</taxon>
        <taxon>Chromatiales</taxon>
        <taxon>Chromatiaceae</taxon>
        <taxon>Nitrosococcus</taxon>
    </lineage>
</organism>
<keyword evidence="2" id="KW-0255">Endonuclease</keyword>
<name>A0A0E2Z9Y8_9GAMM</name>
<comment type="caution">
    <text evidence="2">The sequence shown here is derived from an EMBL/GenBank/DDBJ whole genome shotgun (WGS) entry which is preliminary data.</text>
</comment>
<reference evidence="2 3" key="1">
    <citation type="submission" date="2014-07" db="EMBL/GenBank/DDBJ databases">
        <title>Comparative analysis of Nitrosococcus oceani genome inventories of strains from Pacific and Atlantic gyres.</title>
        <authorList>
            <person name="Lim C.K."/>
            <person name="Wang L."/>
            <person name="Sayavedra-Soto L.A."/>
            <person name="Klotz M.G."/>
        </authorList>
    </citation>
    <scope>NUCLEOTIDE SEQUENCE [LARGE SCALE GENOMIC DNA]</scope>
    <source>
        <strain evidence="2 3">C-27</strain>
    </source>
</reference>
<sequence>MLFSSALIDYDYIMGLAARFSQEKPGKQTMSREQLVSMLAASSNLMEERDHIIAYINSLQAGEGLSEEAIRDGYQAFKAQKADSELSNMAARHNLQAGTLKAFVEAILDRMIFDGEQLSDLFAPLELGWKARSKAELALMEELAPFLKKQAQGREISGLAAYE</sequence>
<evidence type="ECO:0000313" key="3">
    <source>
        <dbReference type="Proteomes" id="UP000028839"/>
    </source>
</evidence>
<dbReference type="OrthoDB" id="9758243at2"/>
<accession>A0A0E2Z9Y8</accession>
<protein>
    <submittedName>
        <fullName evidence="2">Restriction-modification system endonuclease</fullName>
    </submittedName>
</protein>
<dbReference type="Proteomes" id="UP000028839">
    <property type="component" value="Unassembled WGS sequence"/>
</dbReference>
<feature type="domain" description="Type I restriction enzyme R protein C-terminal" evidence="1">
    <location>
        <begin position="2"/>
        <end position="149"/>
    </location>
</feature>
<dbReference type="AlphaFoldDB" id="A0A0E2Z9Y8"/>
<dbReference type="Pfam" id="PF12008">
    <property type="entry name" value="EcoR124_C"/>
    <property type="match status" value="1"/>
</dbReference>
<evidence type="ECO:0000259" key="1">
    <source>
        <dbReference type="Pfam" id="PF12008"/>
    </source>
</evidence>
<proteinExistence type="predicted"/>
<keyword evidence="2" id="KW-0540">Nuclease</keyword>
<keyword evidence="2" id="KW-0378">Hydrolase</keyword>
<dbReference type="GO" id="GO:0004519">
    <property type="term" value="F:endonuclease activity"/>
    <property type="evidence" value="ECO:0007669"/>
    <property type="project" value="UniProtKB-KW"/>
</dbReference>